<feature type="non-terminal residue" evidence="3">
    <location>
        <position position="1"/>
    </location>
</feature>
<sequence>VVWTSSFLASRISVWFSLLASTPASTRSTRATQKTYKVSTSGPRAFSSRSYSSAPGNRISSPSVLFPCGQQLPN</sequence>
<dbReference type="AlphaFoldDB" id="S7P222"/>
<accession>S7P222</accession>
<evidence type="ECO:0000313" key="4">
    <source>
        <dbReference type="Proteomes" id="UP000052978"/>
    </source>
</evidence>
<gene>
    <name evidence="3" type="ORF">D623_10030553</name>
</gene>
<feature type="chain" id="PRO_5004554996" evidence="2">
    <location>
        <begin position="29"/>
        <end position="74"/>
    </location>
</feature>
<protein>
    <submittedName>
        <fullName evidence="3">Keratin, type II cytoskeletal 8</fullName>
    </submittedName>
</protein>
<organism evidence="3 4">
    <name type="scientific">Myotis brandtii</name>
    <name type="common">Brandt's bat</name>
    <dbReference type="NCBI Taxonomy" id="109478"/>
    <lineage>
        <taxon>Eukaryota</taxon>
        <taxon>Metazoa</taxon>
        <taxon>Chordata</taxon>
        <taxon>Craniata</taxon>
        <taxon>Vertebrata</taxon>
        <taxon>Euteleostomi</taxon>
        <taxon>Mammalia</taxon>
        <taxon>Eutheria</taxon>
        <taxon>Laurasiatheria</taxon>
        <taxon>Chiroptera</taxon>
        <taxon>Yangochiroptera</taxon>
        <taxon>Vespertilionidae</taxon>
        <taxon>Myotis</taxon>
    </lineage>
</organism>
<keyword evidence="2" id="KW-0732">Signal</keyword>
<proteinExistence type="predicted"/>
<dbReference type="Proteomes" id="UP000052978">
    <property type="component" value="Unassembled WGS sequence"/>
</dbReference>
<evidence type="ECO:0000313" key="3">
    <source>
        <dbReference type="EMBL" id="EPQ01602.1"/>
    </source>
</evidence>
<dbReference type="EMBL" id="KE161075">
    <property type="protein sequence ID" value="EPQ01602.1"/>
    <property type="molecule type" value="Genomic_DNA"/>
</dbReference>
<feature type="compositionally biased region" description="Polar residues" evidence="1">
    <location>
        <begin position="33"/>
        <end position="63"/>
    </location>
</feature>
<feature type="region of interest" description="Disordered" evidence="1">
    <location>
        <begin position="29"/>
        <end position="74"/>
    </location>
</feature>
<reference evidence="3 4" key="1">
    <citation type="journal article" date="2013" name="Nat. Commun.">
        <title>Genome analysis reveals insights into physiology and longevity of the Brandt's bat Myotis brandtii.</title>
        <authorList>
            <person name="Seim I."/>
            <person name="Fang X."/>
            <person name="Xiong Z."/>
            <person name="Lobanov A.V."/>
            <person name="Huang Z."/>
            <person name="Ma S."/>
            <person name="Feng Y."/>
            <person name="Turanov A.A."/>
            <person name="Zhu Y."/>
            <person name="Lenz T.L."/>
            <person name="Gerashchenko M.V."/>
            <person name="Fan D."/>
            <person name="Hee Yim S."/>
            <person name="Yao X."/>
            <person name="Jordan D."/>
            <person name="Xiong Y."/>
            <person name="Ma Y."/>
            <person name="Lyapunov A.N."/>
            <person name="Chen G."/>
            <person name="Kulakova O.I."/>
            <person name="Sun Y."/>
            <person name="Lee S.G."/>
            <person name="Bronson R.T."/>
            <person name="Moskalev A.A."/>
            <person name="Sunyaev S.R."/>
            <person name="Zhang G."/>
            <person name="Krogh A."/>
            <person name="Wang J."/>
            <person name="Gladyshev V.N."/>
        </authorList>
    </citation>
    <scope>NUCLEOTIDE SEQUENCE [LARGE SCALE GENOMIC DNA]</scope>
</reference>
<evidence type="ECO:0000256" key="1">
    <source>
        <dbReference type="SAM" id="MobiDB-lite"/>
    </source>
</evidence>
<name>S7P222_MYOBR</name>
<evidence type="ECO:0000256" key="2">
    <source>
        <dbReference type="SAM" id="SignalP"/>
    </source>
</evidence>
<keyword evidence="4" id="KW-1185">Reference proteome</keyword>
<feature type="signal peptide" evidence="2">
    <location>
        <begin position="1"/>
        <end position="28"/>
    </location>
</feature>